<accession>A0ACB7Z670</accession>
<reference evidence="1 2" key="1">
    <citation type="journal article" date="2021" name="Hortic Res">
        <title>High-quality reference genome and annotation aids understanding of berry development for evergreen blueberry (Vaccinium darrowii).</title>
        <authorList>
            <person name="Yu J."/>
            <person name="Hulse-Kemp A.M."/>
            <person name="Babiker E."/>
            <person name="Staton M."/>
        </authorList>
    </citation>
    <scope>NUCLEOTIDE SEQUENCE [LARGE SCALE GENOMIC DNA]</scope>
    <source>
        <strain evidence="2">cv. NJ 8807/NJ 8810</strain>
        <tissue evidence="1">Young leaf</tissue>
    </source>
</reference>
<organism evidence="1 2">
    <name type="scientific">Vaccinium darrowii</name>
    <dbReference type="NCBI Taxonomy" id="229202"/>
    <lineage>
        <taxon>Eukaryota</taxon>
        <taxon>Viridiplantae</taxon>
        <taxon>Streptophyta</taxon>
        <taxon>Embryophyta</taxon>
        <taxon>Tracheophyta</taxon>
        <taxon>Spermatophyta</taxon>
        <taxon>Magnoliopsida</taxon>
        <taxon>eudicotyledons</taxon>
        <taxon>Gunneridae</taxon>
        <taxon>Pentapetalae</taxon>
        <taxon>asterids</taxon>
        <taxon>Ericales</taxon>
        <taxon>Ericaceae</taxon>
        <taxon>Vaccinioideae</taxon>
        <taxon>Vaccinieae</taxon>
        <taxon>Vaccinium</taxon>
    </lineage>
</organism>
<evidence type="ECO:0000313" key="2">
    <source>
        <dbReference type="Proteomes" id="UP000828048"/>
    </source>
</evidence>
<sequence length="168" mass="19281">MDNITIFGQADKPLRRTIIGNLPFQQLHDVTVVLCQLELMIKRVKVSTSPDGRVMDLFFITDTRSGTKEFMEALHAGADVSMIGQFGVGFYSSYLTEETTKKEISDGEEEETETEEEGAVEEVDVEKEKKPRRKKKIKEVSYEWQLINKQKPIWMWKQLFGSPSSVEV</sequence>
<proteinExistence type="predicted"/>
<comment type="caution">
    <text evidence="1">The sequence shown here is derived from an EMBL/GenBank/DDBJ whole genome shotgun (WGS) entry which is preliminary data.</text>
</comment>
<dbReference type="Proteomes" id="UP000828048">
    <property type="component" value="Chromosome 4"/>
</dbReference>
<gene>
    <name evidence="1" type="ORF">Vadar_025829</name>
</gene>
<evidence type="ECO:0000313" key="1">
    <source>
        <dbReference type="EMBL" id="KAH7861415.1"/>
    </source>
</evidence>
<dbReference type="EMBL" id="CM037154">
    <property type="protein sequence ID" value="KAH7861415.1"/>
    <property type="molecule type" value="Genomic_DNA"/>
</dbReference>
<protein>
    <submittedName>
        <fullName evidence="1">Uncharacterized protein</fullName>
    </submittedName>
</protein>
<keyword evidence="2" id="KW-1185">Reference proteome</keyword>
<name>A0ACB7Z670_9ERIC</name>